<evidence type="ECO:0000313" key="4">
    <source>
        <dbReference type="Proteomes" id="UP000602653"/>
    </source>
</evidence>
<dbReference type="EMBL" id="CP070228">
    <property type="protein sequence ID" value="QRV02972.1"/>
    <property type="molecule type" value="Genomic_DNA"/>
</dbReference>
<keyword evidence="4" id="KW-1185">Reference proteome</keyword>
<reference evidence="3 4" key="1">
    <citation type="submission" date="2021-02" db="EMBL/GenBank/DDBJ databases">
        <title>Complete Genome Sequence of Arcanobacterium phocisimile strain DSM 26142T from a harbour seal.</title>
        <authorList>
            <person name="Borowiak M."/>
            <person name="Alssahen M."/>
            <person name="Malorny B."/>
            <person name="Laemmler C."/>
            <person name="Siebert U."/>
            <person name="Ploetz M."/>
            <person name="Abdulmawjood A."/>
        </authorList>
    </citation>
    <scope>NUCLEOTIDE SEQUENCE [LARGE SCALE GENOMIC DNA]</scope>
    <source>
        <strain evidence="3 4">DSM 26142</strain>
    </source>
</reference>
<dbReference type="NCBIfam" id="NF009314">
    <property type="entry name" value="PRK12674.1-2"/>
    <property type="match status" value="1"/>
</dbReference>
<organism evidence="3 4">
    <name type="scientific">Arcanobacterium phocisimile</name>
    <dbReference type="NCBI Taxonomy" id="1302235"/>
    <lineage>
        <taxon>Bacteria</taxon>
        <taxon>Bacillati</taxon>
        <taxon>Actinomycetota</taxon>
        <taxon>Actinomycetes</taxon>
        <taxon>Actinomycetales</taxon>
        <taxon>Actinomycetaceae</taxon>
        <taxon>Arcanobacterium</taxon>
    </lineage>
</organism>
<comment type="similarity">
    <text evidence="1">Belongs to the CPA3 antiporters (TC 2.A.63) subunit G family.</text>
</comment>
<keyword evidence="2" id="KW-0812">Transmembrane</keyword>
<dbReference type="Proteomes" id="UP000602653">
    <property type="component" value="Chromosome"/>
</dbReference>
<evidence type="ECO:0000256" key="1">
    <source>
        <dbReference type="ARBA" id="ARBA00008404"/>
    </source>
</evidence>
<gene>
    <name evidence="3" type="ORF">JTE88_00720</name>
</gene>
<keyword evidence="2" id="KW-1133">Transmembrane helix</keyword>
<dbReference type="NCBIfam" id="TIGR01300">
    <property type="entry name" value="CPA3_mnhG_phaG"/>
    <property type="match status" value="1"/>
</dbReference>
<feature type="transmembrane region" description="Helical" evidence="2">
    <location>
        <begin position="66"/>
        <end position="86"/>
    </location>
</feature>
<feature type="transmembrane region" description="Helical" evidence="2">
    <location>
        <begin position="12"/>
        <end position="31"/>
    </location>
</feature>
<sequence>MMVVLDWIGTSLIFLGTILTLIAAIGAVRVPDVFSLQHIATKPQVMSLILLMVGVMLVVRESAVTWTLLAVIGFQLITSPISAHVISRAAYRTRPPGSSPFDIDELDKDLLAGRDLTVD</sequence>
<keyword evidence="2" id="KW-0472">Membrane</keyword>
<evidence type="ECO:0000256" key="2">
    <source>
        <dbReference type="SAM" id="Phobius"/>
    </source>
</evidence>
<dbReference type="PANTHER" id="PTHR34703:SF1">
    <property type="entry name" value="ANTIPORTER SUBUNIT MNHG2-RELATED"/>
    <property type="match status" value="1"/>
</dbReference>
<proteinExistence type="inferred from homology"/>
<dbReference type="PANTHER" id="PTHR34703">
    <property type="entry name" value="ANTIPORTER SUBUNIT MNHG2-RELATED"/>
    <property type="match status" value="1"/>
</dbReference>
<accession>A0ABX7IJ25</accession>
<dbReference type="Pfam" id="PF03334">
    <property type="entry name" value="PhaG_MnhG_YufB"/>
    <property type="match status" value="1"/>
</dbReference>
<protein>
    <submittedName>
        <fullName evidence="3">Na+/H+ antiporter subunit G</fullName>
    </submittedName>
</protein>
<dbReference type="InterPro" id="IPR005133">
    <property type="entry name" value="PhaG_MnhG_YufB"/>
</dbReference>
<evidence type="ECO:0000313" key="3">
    <source>
        <dbReference type="EMBL" id="QRV02972.1"/>
    </source>
</evidence>
<name>A0ABX7IJ25_9ACTO</name>